<organism evidence="2">
    <name type="scientific">Theileria annulata</name>
    <dbReference type="NCBI Taxonomy" id="5874"/>
    <lineage>
        <taxon>Eukaryota</taxon>
        <taxon>Sar</taxon>
        <taxon>Alveolata</taxon>
        <taxon>Apicomplexa</taxon>
        <taxon>Aconoidasida</taxon>
        <taxon>Piroplasmida</taxon>
        <taxon>Theileriidae</taxon>
        <taxon>Theileria</taxon>
    </lineage>
</organism>
<feature type="region of interest" description="Disordered" evidence="1">
    <location>
        <begin position="96"/>
        <end position="130"/>
    </location>
</feature>
<dbReference type="EMBL" id="UIVS01000003">
    <property type="protein sequence ID" value="SVP92776.1"/>
    <property type="molecule type" value="Genomic_DNA"/>
</dbReference>
<name>A0A3B0NCH2_THEAN</name>
<accession>A0A3B0NCH2</accession>
<dbReference type="AlphaFoldDB" id="A0A3B0NCH2"/>
<evidence type="ECO:0000313" key="2">
    <source>
        <dbReference type="EMBL" id="SVP92776.1"/>
    </source>
</evidence>
<feature type="compositionally biased region" description="Acidic residues" evidence="1">
    <location>
        <begin position="100"/>
        <end position="130"/>
    </location>
</feature>
<dbReference type="VEuPathDB" id="PiroplasmaDB:TA04540"/>
<proteinExistence type="predicted"/>
<protein>
    <submittedName>
        <fullName evidence="2">Uncharacterized protein</fullName>
    </submittedName>
</protein>
<evidence type="ECO:0000256" key="1">
    <source>
        <dbReference type="SAM" id="MobiDB-lite"/>
    </source>
</evidence>
<sequence>MANKIDLSTIKIVRKKNPSTAKNLLKRLKRKQKQNEHKDVNGPSKTNAQTLKESLKNHFKDFENHLKDSEDVDIEYIPLVEDYGDFKGVFEKFSELENQSVEEEPAPVEQEPEEERFDDSDSDEDVSFMY</sequence>
<reference evidence="2" key="1">
    <citation type="submission" date="2018-07" db="EMBL/GenBank/DDBJ databases">
        <authorList>
            <person name="Quirk P.G."/>
            <person name="Krulwich T.A."/>
        </authorList>
    </citation>
    <scope>NUCLEOTIDE SEQUENCE</scope>
    <source>
        <strain evidence="2">Anand</strain>
    </source>
</reference>
<gene>
    <name evidence="2" type="ORF">TAV_000257400</name>
</gene>